<dbReference type="EC" id="3.6.1.-" evidence="12"/>
<dbReference type="OrthoDB" id="1521973at2"/>
<feature type="domain" description="ABC transporter" evidence="14">
    <location>
        <begin position="333"/>
        <end position="559"/>
    </location>
</feature>
<dbReference type="GO" id="GO:0005737">
    <property type="term" value="C:cytoplasm"/>
    <property type="evidence" value="ECO:0007669"/>
    <property type="project" value="UniProtKB-SubCell"/>
</dbReference>
<dbReference type="PANTHER" id="PTHR43858:SF1">
    <property type="entry name" value="ABC TRANSPORTER-RELATED PROTEIN"/>
    <property type="match status" value="1"/>
</dbReference>
<evidence type="ECO:0000256" key="12">
    <source>
        <dbReference type="HAMAP-Rule" id="MF_00847"/>
    </source>
</evidence>
<dbReference type="GO" id="GO:0000049">
    <property type="term" value="F:tRNA binding"/>
    <property type="evidence" value="ECO:0007669"/>
    <property type="project" value="UniProtKB-UniRule"/>
</dbReference>
<dbReference type="InterPro" id="IPR022374">
    <property type="entry name" value="EttA"/>
</dbReference>
<dbReference type="GO" id="GO:0005524">
    <property type="term" value="F:ATP binding"/>
    <property type="evidence" value="ECO:0007669"/>
    <property type="project" value="UniProtKB-UniRule"/>
</dbReference>
<dbReference type="InterPro" id="IPR027417">
    <property type="entry name" value="P-loop_NTPase"/>
</dbReference>
<accession>H8XUY3</accession>
<keyword evidence="5 12" id="KW-0677">Repeat</keyword>
<feature type="coiled-coil region" evidence="13">
    <location>
        <begin position="261"/>
        <end position="320"/>
    </location>
</feature>
<comment type="caution">
    <text evidence="12">Lacks conserved residue(s) required for the propagation of feature annotation.</text>
</comment>
<dbReference type="InterPro" id="IPR003593">
    <property type="entry name" value="AAA+_ATPase"/>
</dbReference>
<dbReference type="HAMAP" id="MF_00847">
    <property type="entry name" value="EttA"/>
    <property type="match status" value="1"/>
</dbReference>
<dbReference type="GO" id="GO:0006412">
    <property type="term" value="P:translation"/>
    <property type="evidence" value="ECO:0007669"/>
    <property type="project" value="UniProtKB-KW"/>
</dbReference>
<feature type="domain" description="ABC transporter" evidence="14">
    <location>
        <begin position="9"/>
        <end position="268"/>
    </location>
</feature>
<keyword evidence="11 12" id="KW-0648">Protein biosynthesis</keyword>
<keyword evidence="4 12" id="KW-0699">rRNA-binding</keyword>
<evidence type="ECO:0000256" key="13">
    <source>
        <dbReference type="SAM" id="Coils"/>
    </source>
</evidence>
<dbReference type="NCBIfam" id="NF008775">
    <property type="entry name" value="PRK11819.1"/>
    <property type="match status" value="1"/>
</dbReference>
<evidence type="ECO:0000256" key="4">
    <source>
        <dbReference type="ARBA" id="ARBA00022730"/>
    </source>
</evidence>
<keyword evidence="3 12" id="KW-0820">tRNA-binding</keyword>
<dbReference type="GO" id="GO:0043022">
    <property type="term" value="F:ribosome binding"/>
    <property type="evidence" value="ECO:0007669"/>
    <property type="project" value="UniProtKB-UniRule"/>
</dbReference>
<comment type="domain">
    <text evidence="12">The P-site tRNA interaction motif (PtIM domain) probably interacts with the P-site tRNA(fMet) as well as the 23S rRNA.</text>
</comment>
<keyword evidence="7 12" id="KW-0378">Hydrolase</keyword>
<dbReference type="GO" id="GO:0045900">
    <property type="term" value="P:negative regulation of translational elongation"/>
    <property type="evidence" value="ECO:0007669"/>
    <property type="project" value="UniProtKB-UniRule"/>
</dbReference>
<dbReference type="Gene3D" id="3.40.50.300">
    <property type="entry name" value="P-loop containing nucleotide triphosphate hydrolases"/>
    <property type="match status" value="2"/>
</dbReference>
<comment type="subunit">
    <text evidence="12">Monomer. Probably contacts ribosomal proteins L1, L5, L33 and S7, the 16S and 23S rRNA and the P-site containing tRNA(fMet).</text>
</comment>
<dbReference type="KEGG" id="fin:KQS_09910"/>
<evidence type="ECO:0000259" key="14">
    <source>
        <dbReference type="PROSITE" id="PS50893"/>
    </source>
</evidence>
<evidence type="ECO:0000256" key="3">
    <source>
        <dbReference type="ARBA" id="ARBA00022555"/>
    </source>
</evidence>
<dbReference type="eggNOG" id="COG0488">
    <property type="taxonomic scope" value="Bacteria"/>
</dbReference>
<dbReference type="FunFam" id="3.40.50.300:FF:000183">
    <property type="entry name" value="ABC transporter ATP-binding protein yjjK"/>
    <property type="match status" value="1"/>
</dbReference>
<dbReference type="InterPro" id="IPR003439">
    <property type="entry name" value="ABC_transporter-like_ATP-bd"/>
</dbReference>
<dbReference type="SMART" id="SM00382">
    <property type="entry name" value="AAA"/>
    <property type="match status" value="2"/>
</dbReference>
<evidence type="ECO:0000256" key="9">
    <source>
        <dbReference type="ARBA" id="ARBA00022845"/>
    </source>
</evidence>
<name>H8XUY3_FLAIG</name>
<sequence>MSDDKKVIFSMSRVSKTYSSSNKTVLKDIYLSFFYGAKIGILGLNGAGKSSLLKIIAGVDKNYQGDVVFAPGYTVGYLEQEPQLDESKTVIEVVREGAAEIFSLLEEFNKINDDFGLPEVYEDADKMQKLMDRQAELQDRIDACGAWEIDTKLEIAMDALRTPEADTPIAVLSGGEKRRVALCRLLLQQPDVLLLDEPTNHLDAESVLWLEQHLQQYAGTVIAVTHDRYFLDNVAGWILELDRGEGIPWKGNYSSWLDQKSKRMEQEEKVASKRRKTLERELDWVRQGAKGRQTKQKARLQNYDKLLNEDQKELDEKLEIYIPNGPRLGTNVIEAKHVAKAFGDKLLYDDLNFVLPQAGIVGIIGPNGAGKSTIFRMIMGEQTPDAGEFTIGETVKIAYVDQTHSNIDVNKSIWENFCDGQELIMMGGRQVNSRAYLSRFNFGGSDQNKKVSTLSGGERNRLHLAMTLKEEGNVLLLDEPTNDLDINTLRALEEGLENFAGCAVIISHDRWFLDRVCTHILAFEGDSQVYFFEGSFSEYEENKRKRLGKEVTPTRIKYKKLIR</sequence>
<dbReference type="AlphaFoldDB" id="H8XUY3"/>
<keyword evidence="6 12" id="KW-0547">Nucleotide-binding</keyword>
<keyword evidence="2 12" id="KW-0963">Cytoplasm</keyword>
<keyword evidence="9 12" id="KW-0810">Translation regulation</keyword>
<comment type="catalytic activity">
    <reaction evidence="12">
        <text>ATP + H2O = ADP + phosphate + H(+)</text>
        <dbReference type="Rhea" id="RHEA:13065"/>
        <dbReference type="ChEBI" id="CHEBI:15377"/>
        <dbReference type="ChEBI" id="CHEBI:15378"/>
        <dbReference type="ChEBI" id="CHEBI:30616"/>
        <dbReference type="ChEBI" id="CHEBI:43474"/>
        <dbReference type="ChEBI" id="CHEBI:456216"/>
    </reaction>
</comment>
<keyword evidence="16" id="KW-1185">Reference proteome</keyword>
<dbReference type="EMBL" id="HE774682">
    <property type="protein sequence ID" value="CCG53911.1"/>
    <property type="molecule type" value="Genomic_DNA"/>
</dbReference>
<keyword evidence="13" id="KW-0175">Coiled coil</keyword>
<dbReference type="GO" id="GO:0019843">
    <property type="term" value="F:rRNA binding"/>
    <property type="evidence" value="ECO:0007669"/>
    <property type="project" value="UniProtKB-UniRule"/>
</dbReference>
<gene>
    <name evidence="12" type="primary">ettA</name>
    <name evidence="15" type="ordered locus">KQS_09910</name>
</gene>
<keyword evidence="10 12" id="KW-0694">RNA-binding</keyword>
<dbReference type="CDD" id="cd03221">
    <property type="entry name" value="ABCF_EF-3"/>
    <property type="match status" value="2"/>
</dbReference>
<dbReference type="PROSITE" id="PS50893">
    <property type="entry name" value="ABC_TRANSPORTER_2"/>
    <property type="match status" value="2"/>
</dbReference>
<dbReference type="SUPFAM" id="SSF52540">
    <property type="entry name" value="P-loop containing nucleoside triphosphate hydrolases"/>
    <property type="match status" value="2"/>
</dbReference>
<evidence type="ECO:0000313" key="16">
    <source>
        <dbReference type="Proteomes" id="UP000007599"/>
    </source>
</evidence>
<reference evidence="16" key="2">
    <citation type="submission" date="2012-03" db="EMBL/GenBank/DDBJ databases">
        <title>Complete genome sequence of Flavobacterium indicum GPTSA100-9T, isolated from warm spring water.</title>
        <authorList>
            <person name="Barbier P."/>
            <person name="Houel A."/>
            <person name="Loux V."/>
            <person name="Poulain J."/>
            <person name="Bernardet J.-F."/>
            <person name="Touchon M."/>
            <person name="Duchaud E."/>
        </authorList>
    </citation>
    <scope>NUCLEOTIDE SEQUENCE [LARGE SCALE GENOMIC DNA]</scope>
    <source>
        <strain evidence="16">DSM 17447 / CIP 109464 / GPTSA100-9</strain>
    </source>
</reference>
<dbReference type="PANTHER" id="PTHR43858">
    <property type="entry name" value="ENERGY-DEPENDENT TRANSLATIONAL THROTTLE PROTEIN ETTA"/>
    <property type="match status" value="1"/>
</dbReference>
<dbReference type="Pfam" id="PF12848">
    <property type="entry name" value="ABC_tran_Xtn"/>
    <property type="match status" value="1"/>
</dbReference>
<evidence type="ECO:0000313" key="15">
    <source>
        <dbReference type="EMBL" id="CCG53911.1"/>
    </source>
</evidence>
<dbReference type="HOGENOM" id="CLU_000604_36_0_10"/>
<dbReference type="FunFam" id="3.40.50.300:FF:000011">
    <property type="entry name" value="Putative ABC transporter ATP-binding component"/>
    <property type="match status" value="1"/>
</dbReference>
<dbReference type="Proteomes" id="UP000007599">
    <property type="component" value="Chromosome I"/>
</dbReference>
<feature type="binding site" evidence="12">
    <location>
        <begin position="365"/>
        <end position="372"/>
    </location>
    <ligand>
        <name>ATP</name>
        <dbReference type="ChEBI" id="CHEBI:30616"/>
        <label>2</label>
    </ligand>
</feature>
<keyword evidence="8 12" id="KW-0067">ATP-binding</keyword>
<evidence type="ECO:0000256" key="8">
    <source>
        <dbReference type="ARBA" id="ARBA00022840"/>
    </source>
</evidence>
<dbReference type="InterPro" id="IPR032781">
    <property type="entry name" value="ABC_tran_Xtn"/>
</dbReference>
<dbReference type="InterPro" id="IPR017871">
    <property type="entry name" value="ABC_transporter-like_CS"/>
</dbReference>
<organism evidence="15 16">
    <name type="scientific">Flavobacterium indicum (strain DSM 17447 / CIP 109464 / GPTSA100-9)</name>
    <dbReference type="NCBI Taxonomy" id="1094466"/>
    <lineage>
        <taxon>Bacteria</taxon>
        <taxon>Pseudomonadati</taxon>
        <taxon>Bacteroidota</taxon>
        <taxon>Flavobacteriia</taxon>
        <taxon>Flavobacteriales</taxon>
        <taxon>Flavobacteriaceae</taxon>
        <taxon>Flavobacterium</taxon>
    </lineage>
</organism>
<evidence type="ECO:0000256" key="7">
    <source>
        <dbReference type="ARBA" id="ARBA00022801"/>
    </source>
</evidence>
<comment type="domain">
    <text evidence="12">The arm domain is inserted in the first ABC transporter domain. Probably contacts ribosomal protein L1.</text>
</comment>
<evidence type="ECO:0000256" key="1">
    <source>
        <dbReference type="ARBA" id="ARBA00005868"/>
    </source>
</evidence>
<comment type="subcellular location">
    <subcellularLocation>
        <location evidence="12">Cytoplasm</location>
    </subcellularLocation>
    <text evidence="12">Associates with ribosomes and polysomes.</text>
</comment>
<dbReference type="GO" id="GO:0016887">
    <property type="term" value="F:ATP hydrolysis activity"/>
    <property type="evidence" value="ECO:0007669"/>
    <property type="project" value="UniProtKB-UniRule"/>
</dbReference>
<evidence type="ECO:0000256" key="10">
    <source>
        <dbReference type="ARBA" id="ARBA00022884"/>
    </source>
</evidence>
<comment type="function">
    <text evidence="12">A translation factor that gates the progression of the 70S ribosomal initiation complex (IC, containing tRNA(fMet) in the P-site) into the translation elongation cycle by using a mechanism sensitive to the ATP/ADP ratio. Binds to the 70S ribosome E-site where it modulates the state of the translating ribosome during subunit translocation. ATP hydrolysis probably frees it from the ribosome, which can enter the elongation phase.</text>
</comment>
<dbReference type="NCBIfam" id="TIGR03719">
    <property type="entry name" value="ABC_ABC_ChvD"/>
    <property type="match status" value="1"/>
</dbReference>
<dbReference type="Pfam" id="PF00005">
    <property type="entry name" value="ABC_tran"/>
    <property type="match status" value="2"/>
</dbReference>
<feature type="region of interest" description="PtIM" evidence="12">
    <location>
        <begin position="251"/>
        <end position="331"/>
    </location>
</feature>
<dbReference type="PROSITE" id="PS00211">
    <property type="entry name" value="ABC_TRANSPORTER_1"/>
    <property type="match status" value="1"/>
</dbReference>
<evidence type="ECO:0000256" key="6">
    <source>
        <dbReference type="ARBA" id="ARBA00022741"/>
    </source>
</evidence>
<feature type="binding site" evidence="12">
    <location>
        <begin position="43"/>
        <end position="50"/>
    </location>
    <ligand>
        <name>ATP</name>
        <dbReference type="ChEBI" id="CHEBI:30616"/>
        <label>1</label>
    </ligand>
</feature>
<dbReference type="RefSeq" id="WP_014389029.1">
    <property type="nucleotide sequence ID" value="NC_017025.1"/>
</dbReference>
<dbReference type="PATRIC" id="fig|1094466.5.peg.1945"/>
<evidence type="ECO:0000256" key="5">
    <source>
        <dbReference type="ARBA" id="ARBA00022737"/>
    </source>
</evidence>
<comment type="similarity">
    <text evidence="1 12">Belongs to the ABC transporter superfamily. ABCF family. Translational throttle EttA subfamily.</text>
</comment>
<reference evidence="15 16" key="1">
    <citation type="journal article" date="2012" name="J. Bacteriol.">
        <title>Complete Genome Sequence of Flavobacterium indicum GPSTA100-9T, Isolated from Warm Spring Water.</title>
        <authorList>
            <person name="Barbier P."/>
            <person name="Houel A."/>
            <person name="Loux V."/>
            <person name="Poulain J."/>
            <person name="Bernardet J.F."/>
            <person name="Touchon M."/>
            <person name="Duchaud E."/>
        </authorList>
    </citation>
    <scope>NUCLEOTIDE SEQUENCE [LARGE SCALE GENOMIC DNA]</scope>
    <source>
        <strain evidence="16">DSM 17447 / CIP 109464 / GPTSA100-9</strain>
    </source>
</reference>
<dbReference type="STRING" id="1094466.KQS_09910"/>
<evidence type="ECO:0000256" key="2">
    <source>
        <dbReference type="ARBA" id="ARBA00022490"/>
    </source>
</evidence>
<protein>
    <recommendedName>
        <fullName evidence="12">Energy-dependent translational throttle protein EttA</fullName>
        <ecNumber evidence="12">3.6.1.-</ecNumber>
    </recommendedName>
    <alternativeName>
        <fullName evidence="12">Translational regulatory factor EttA</fullName>
    </alternativeName>
</protein>
<evidence type="ECO:0000256" key="11">
    <source>
        <dbReference type="ARBA" id="ARBA00022917"/>
    </source>
</evidence>
<proteinExistence type="inferred from homology"/>